<dbReference type="EMBL" id="CAJVCH010569866">
    <property type="protein sequence ID" value="CAG7833398.1"/>
    <property type="molecule type" value="Genomic_DNA"/>
</dbReference>
<accession>A0A8J2PJV9</accession>
<organism evidence="1 2">
    <name type="scientific">Allacma fusca</name>
    <dbReference type="NCBI Taxonomy" id="39272"/>
    <lineage>
        <taxon>Eukaryota</taxon>
        <taxon>Metazoa</taxon>
        <taxon>Ecdysozoa</taxon>
        <taxon>Arthropoda</taxon>
        <taxon>Hexapoda</taxon>
        <taxon>Collembola</taxon>
        <taxon>Symphypleona</taxon>
        <taxon>Sminthuridae</taxon>
        <taxon>Allacma</taxon>
    </lineage>
</organism>
<reference evidence="1" key="1">
    <citation type="submission" date="2021-06" db="EMBL/GenBank/DDBJ databases">
        <authorList>
            <person name="Hodson N. C."/>
            <person name="Mongue J. A."/>
            <person name="Jaron S. K."/>
        </authorList>
    </citation>
    <scope>NUCLEOTIDE SEQUENCE</scope>
</reference>
<dbReference type="Proteomes" id="UP000708208">
    <property type="component" value="Unassembled WGS sequence"/>
</dbReference>
<comment type="caution">
    <text evidence="1">The sequence shown here is derived from an EMBL/GenBank/DDBJ whole genome shotgun (WGS) entry which is preliminary data.</text>
</comment>
<sequence length="83" mass="8688">MTKVSSHYCQLCGVTSKLSLTPSTEIALVAFAVVGPDTATMTTWETAGVTLCHSSVDDPNLTVISREVGRTATEIDSTTATPI</sequence>
<evidence type="ECO:0000313" key="1">
    <source>
        <dbReference type="EMBL" id="CAG7833398.1"/>
    </source>
</evidence>
<protein>
    <submittedName>
        <fullName evidence="1">Uncharacterized protein</fullName>
    </submittedName>
</protein>
<name>A0A8J2PJV9_9HEXA</name>
<proteinExistence type="predicted"/>
<evidence type="ECO:0000313" key="2">
    <source>
        <dbReference type="Proteomes" id="UP000708208"/>
    </source>
</evidence>
<dbReference type="AlphaFoldDB" id="A0A8J2PJV9"/>
<gene>
    <name evidence="1" type="ORF">AFUS01_LOCUS43026</name>
</gene>
<keyword evidence="2" id="KW-1185">Reference proteome</keyword>